<feature type="compositionally biased region" description="Low complexity" evidence="1">
    <location>
        <begin position="230"/>
        <end position="247"/>
    </location>
</feature>
<accession>A0A0D1Z1Q1</accession>
<proteinExistence type="predicted"/>
<dbReference type="GeneID" id="27326200"/>
<evidence type="ECO:0000313" key="3">
    <source>
        <dbReference type="Proteomes" id="UP000054302"/>
    </source>
</evidence>
<feature type="compositionally biased region" description="Polar residues" evidence="1">
    <location>
        <begin position="258"/>
        <end position="301"/>
    </location>
</feature>
<gene>
    <name evidence="2" type="ORF">PV10_08355</name>
</gene>
<protein>
    <submittedName>
        <fullName evidence="2">Uncharacterized protein</fullName>
    </submittedName>
</protein>
<feature type="region of interest" description="Disordered" evidence="1">
    <location>
        <begin position="75"/>
        <end position="209"/>
    </location>
</feature>
<feature type="compositionally biased region" description="Polar residues" evidence="1">
    <location>
        <begin position="190"/>
        <end position="202"/>
    </location>
</feature>
<dbReference type="VEuPathDB" id="FungiDB:PV10_08355"/>
<evidence type="ECO:0000256" key="1">
    <source>
        <dbReference type="SAM" id="MobiDB-lite"/>
    </source>
</evidence>
<reference evidence="2 3" key="1">
    <citation type="submission" date="2015-01" db="EMBL/GenBank/DDBJ databases">
        <title>The Genome Sequence of Exophiala mesophila CBS40295.</title>
        <authorList>
            <consortium name="The Broad Institute Genomics Platform"/>
            <person name="Cuomo C."/>
            <person name="de Hoog S."/>
            <person name="Gorbushina A."/>
            <person name="Stielow B."/>
            <person name="Teixiera M."/>
            <person name="Abouelleil A."/>
            <person name="Chapman S.B."/>
            <person name="Priest M."/>
            <person name="Young S.K."/>
            <person name="Wortman J."/>
            <person name="Nusbaum C."/>
            <person name="Birren B."/>
        </authorList>
    </citation>
    <scope>NUCLEOTIDE SEQUENCE [LARGE SCALE GENOMIC DNA]</scope>
    <source>
        <strain evidence="2 3">CBS 40295</strain>
    </source>
</reference>
<dbReference type="HOGENOM" id="CLU_059953_0_0_1"/>
<feature type="region of interest" description="Disordered" evidence="1">
    <location>
        <begin position="228"/>
        <end position="301"/>
    </location>
</feature>
<dbReference type="STRING" id="212818.A0A0D1Z1Q1"/>
<name>A0A0D1Z1Q1_EXOME</name>
<dbReference type="OrthoDB" id="4118744at2759"/>
<keyword evidence="3" id="KW-1185">Reference proteome</keyword>
<feature type="compositionally biased region" description="Low complexity" evidence="1">
    <location>
        <begin position="149"/>
        <end position="164"/>
    </location>
</feature>
<evidence type="ECO:0000313" key="2">
    <source>
        <dbReference type="EMBL" id="KIV88697.1"/>
    </source>
</evidence>
<dbReference type="OMA" id="NDARTGW"/>
<dbReference type="Proteomes" id="UP000054302">
    <property type="component" value="Unassembled WGS sequence"/>
</dbReference>
<feature type="region of interest" description="Disordered" evidence="1">
    <location>
        <begin position="314"/>
        <end position="344"/>
    </location>
</feature>
<dbReference type="EMBL" id="KN847525">
    <property type="protein sequence ID" value="KIV88697.1"/>
    <property type="molecule type" value="Genomic_DNA"/>
</dbReference>
<dbReference type="RefSeq" id="XP_016220271.1">
    <property type="nucleotide sequence ID" value="XM_016373360.1"/>
</dbReference>
<dbReference type="AlphaFoldDB" id="A0A0D1Z1Q1"/>
<organism evidence="2 3">
    <name type="scientific">Exophiala mesophila</name>
    <name type="common">Black yeast-like fungus</name>
    <dbReference type="NCBI Taxonomy" id="212818"/>
    <lineage>
        <taxon>Eukaryota</taxon>
        <taxon>Fungi</taxon>
        <taxon>Dikarya</taxon>
        <taxon>Ascomycota</taxon>
        <taxon>Pezizomycotina</taxon>
        <taxon>Eurotiomycetes</taxon>
        <taxon>Chaetothyriomycetidae</taxon>
        <taxon>Chaetothyriales</taxon>
        <taxon>Herpotrichiellaceae</taxon>
        <taxon>Exophiala</taxon>
    </lineage>
</organism>
<sequence>MTSLIFGSIYLGHKGIVQHKREKQRVKNYQRWEGLRDEYDEQRRIGRETRSLDIQRTGTDIDQGSIEDRPILTLRDQQEANDARTGWRPQESWNDPPSDNRRASVEVTAGSNLRPVLKHKTGSTWDEGIPDRLPVSRRNWDEYKPSNLSGNVSRSGSVSNRAASGTPVRTQSVSQSPPPESKSASPLPVQDSNRPLNTSTPSRQDEADVIENETPGGRMAELIELGNAINNSGSNSPLPNSNPISSPVRPHAHMYYSSPATMYSPPSQTPYSQASTTPFGVPSQTPFGQPTPQSPFSPIQQTNFPQHQLSFQGYQQGSYGVGPSATPPVMPQPDGSMREWWNRG</sequence>